<dbReference type="SUPFAM" id="SSF51905">
    <property type="entry name" value="FAD/NAD(P)-binding domain"/>
    <property type="match status" value="1"/>
</dbReference>
<accession>A0A437RA74</accession>
<proteinExistence type="predicted"/>
<keyword evidence="4" id="KW-1185">Reference proteome</keyword>
<gene>
    <name evidence="3" type="ORF">EOE66_18690</name>
</gene>
<organism evidence="3 4">
    <name type="scientific">Rubrivivax rivuli</name>
    <dbReference type="NCBI Taxonomy" id="1862385"/>
    <lineage>
        <taxon>Bacteria</taxon>
        <taxon>Pseudomonadati</taxon>
        <taxon>Pseudomonadota</taxon>
        <taxon>Betaproteobacteria</taxon>
        <taxon>Burkholderiales</taxon>
        <taxon>Sphaerotilaceae</taxon>
        <taxon>Rubrivivax</taxon>
    </lineage>
</organism>
<dbReference type="OrthoDB" id="8591538at2"/>
<sequence length="369" mass="38329">MAAVQRVGIVGAGLTGLAAAVAAARAGCQVQVFEARAQIAQPAAHIDVVPNLLRELAGLGLAEACVRQGFPFHSCVLIDSEGRQRDELPAPHLAGPPWPPTLGLVLADLLALLRDAALALGVQLHLGRPVRAVDGDATVHTEDGRCHAFDLGIVAAGNGLPTMAGRATAPVPAETLPQQWCHCLLPRPVTLAGAAWVLCRAVGGLMRAALVPVDARRVGLALLLPAEAETHPAALRARLAGECALLRGLGAQLHDGTPVHTRRVSAGLLPGRWYAGAALRIGRSAHRLPPHFGQGAAQAVEDACVLGALLRSGLAARALGPAFMARRQPRVQQVLQVALQAARWQLQPEAGTDLRALAETLQPLVAEPA</sequence>
<dbReference type="AlphaFoldDB" id="A0A437RA74"/>
<dbReference type="Proteomes" id="UP000285575">
    <property type="component" value="Unassembled WGS sequence"/>
</dbReference>
<dbReference type="RefSeq" id="WP_128230264.1">
    <property type="nucleotide sequence ID" value="NZ_SACR01000006.1"/>
</dbReference>
<keyword evidence="2" id="KW-0503">Monooxygenase</keyword>
<dbReference type="InterPro" id="IPR036188">
    <property type="entry name" value="FAD/NAD-bd_sf"/>
</dbReference>
<evidence type="ECO:0000256" key="1">
    <source>
        <dbReference type="ARBA" id="ARBA00023002"/>
    </source>
</evidence>
<dbReference type="GO" id="GO:0004497">
    <property type="term" value="F:monooxygenase activity"/>
    <property type="evidence" value="ECO:0007669"/>
    <property type="project" value="UniProtKB-KW"/>
</dbReference>
<dbReference type="InterPro" id="IPR050493">
    <property type="entry name" value="FAD-dep_Monooxygenase_BioMet"/>
</dbReference>
<dbReference type="Pfam" id="PF13450">
    <property type="entry name" value="NAD_binding_8"/>
    <property type="match status" value="1"/>
</dbReference>
<dbReference type="EMBL" id="SACR01000006">
    <property type="protein sequence ID" value="RVU43706.1"/>
    <property type="molecule type" value="Genomic_DNA"/>
</dbReference>
<dbReference type="PRINTS" id="PR00420">
    <property type="entry name" value="RNGMNOXGNASE"/>
</dbReference>
<dbReference type="Gene3D" id="3.50.50.60">
    <property type="entry name" value="FAD/NAD(P)-binding domain"/>
    <property type="match status" value="1"/>
</dbReference>
<evidence type="ECO:0000313" key="3">
    <source>
        <dbReference type="EMBL" id="RVU43706.1"/>
    </source>
</evidence>
<name>A0A437RA74_9BURK</name>
<reference evidence="3 4" key="1">
    <citation type="submission" date="2019-01" db="EMBL/GenBank/DDBJ databases">
        <authorList>
            <person name="Chen W.-M."/>
        </authorList>
    </citation>
    <scope>NUCLEOTIDE SEQUENCE [LARGE SCALE GENOMIC DNA]</scope>
    <source>
        <strain evidence="3 4">KYPY4</strain>
    </source>
</reference>
<evidence type="ECO:0000313" key="4">
    <source>
        <dbReference type="Proteomes" id="UP000285575"/>
    </source>
</evidence>
<dbReference type="PANTHER" id="PTHR13789">
    <property type="entry name" value="MONOOXYGENASE"/>
    <property type="match status" value="1"/>
</dbReference>
<comment type="caution">
    <text evidence="3">The sequence shown here is derived from an EMBL/GenBank/DDBJ whole genome shotgun (WGS) entry which is preliminary data.</text>
</comment>
<protein>
    <recommendedName>
        <fullName evidence="5">FAD-binding domain-containing protein</fullName>
    </recommendedName>
</protein>
<dbReference type="Gene3D" id="3.30.9.10">
    <property type="entry name" value="D-Amino Acid Oxidase, subunit A, domain 2"/>
    <property type="match status" value="1"/>
</dbReference>
<keyword evidence="1" id="KW-0560">Oxidoreductase</keyword>
<evidence type="ECO:0008006" key="5">
    <source>
        <dbReference type="Google" id="ProtNLM"/>
    </source>
</evidence>
<dbReference type="PANTHER" id="PTHR13789:SF309">
    <property type="entry name" value="PUTATIVE (AFU_ORTHOLOGUE AFUA_6G14510)-RELATED"/>
    <property type="match status" value="1"/>
</dbReference>
<evidence type="ECO:0000256" key="2">
    <source>
        <dbReference type="ARBA" id="ARBA00023033"/>
    </source>
</evidence>